<feature type="domain" description="Putative sensor" evidence="11">
    <location>
        <begin position="25"/>
        <end position="218"/>
    </location>
</feature>
<keyword evidence="13" id="KW-1185">Reference proteome</keyword>
<evidence type="ECO:0000256" key="6">
    <source>
        <dbReference type="ARBA" id="ARBA00022777"/>
    </source>
</evidence>
<keyword evidence="8" id="KW-0902">Two-component regulatory system</keyword>
<dbReference type="OrthoDB" id="5242012at2"/>
<evidence type="ECO:0000256" key="8">
    <source>
        <dbReference type="ARBA" id="ARBA00023012"/>
    </source>
</evidence>
<evidence type="ECO:0000313" key="12">
    <source>
        <dbReference type="EMBL" id="PJJ71928.1"/>
    </source>
</evidence>
<keyword evidence="9" id="KW-1133">Transmembrane helix</keyword>
<keyword evidence="9" id="KW-0812">Transmembrane</keyword>
<dbReference type="SUPFAM" id="SSF55874">
    <property type="entry name" value="ATPase domain of HSP90 chaperone/DNA topoisomerase II/histidine kinase"/>
    <property type="match status" value="1"/>
</dbReference>
<comment type="catalytic activity">
    <reaction evidence="1">
        <text>ATP + protein L-histidine = ADP + protein N-phospho-L-histidine.</text>
        <dbReference type="EC" id="2.7.13.3"/>
    </reaction>
</comment>
<comment type="caution">
    <text evidence="12">The sequence shown here is derived from an EMBL/GenBank/DDBJ whole genome shotgun (WGS) entry which is preliminary data.</text>
</comment>
<evidence type="ECO:0000256" key="3">
    <source>
        <dbReference type="ARBA" id="ARBA00022553"/>
    </source>
</evidence>
<dbReference type="PANTHER" id="PTHR24421:SF10">
    <property type="entry name" value="NITRATE_NITRITE SENSOR PROTEIN NARQ"/>
    <property type="match status" value="1"/>
</dbReference>
<evidence type="ECO:0000259" key="11">
    <source>
        <dbReference type="Pfam" id="PF13796"/>
    </source>
</evidence>
<gene>
    <name evidence="12" type="ORF">CLV46_1484</name>
</gene>
<dbReference type="CDD" id="cd16917">
    <property type="entry name" value="HATPase_UhpB-NarQ-NarX-like"/>
    <property type="match status" value="1"/>
</dbReference>
<evidence type="ECO:0000313" key="13">
    <source>
        <dbReference type="Proteomes" id="UP000228758"/>
    </source>
</evidence>
<dbReference type="InterPro" id="IPR011712">
    <property type="entry name" value="Sig_transdc_His_kin_sub3_dim/P"/>
</dbReference>
<dbReference type="Pfam" id="PF07730">
    <property type="entry name" value="HisKA_3"/>
    <property type="match status" value="1"/>
</dbReference>
<dbReference type="Pfam" id="PF13796">
    <property type="entry name" value="Sensor"/>
    <property type="match status" value="1"/>
</dbReference>
<proteinExistence type="predicted"/>
<keyword evidence="4" id="KW-0808">Transferase</keyword>
<dbReference type="InterPro" id="IPR050482">
    <property type="entry name" value="Sensor_HK_TwoCompSys"/>
</dbReference>
<dbReference type="GO" id="GO:0016020">
    <property type="term" value="C:membrane"/>
    <property type="evidence" value="ECO:0007669"/>
    <property type="project" value="InterPro"/>
</dbReference>
<evidence type="ECO:0000256" key="5">
    <source>
        <dbReference type="ARBA" id="ARBA00022741"/>
    </source>
</evidence>
<protein>
    <recommendedName>
        <fullName evidence="2">histidine kinase</fullName>
        <ecNumber evidence="2">2.7.13.3</ecNumber>
    </recommendedName>
</protein>
<dbReference type="EMBL" id="PGFF01000001">
    <property type="protein sequence ID" value="PJJ71928.1"/>
    <property type="molecule type" value="Genomic_DNA"/>
</dbReference>
<dbReference type="Gene3D" id="1.20.5.1930">
    <property type="match status" value="1"/>
</dbReference>
<dbReference type="InterPro" id="IPR025828">
    <property type="entry name" value="Put_sensor_dom"/>
</dbReference>
<feature type="transmembrane region" description="Helical" evidence="9">
    <location>
        <begin position="186"/>
        <end position="207"/>
    </location>
</feature>
<dbReference type="GO" id="GO:0005524">
    <property type="term" value="F:ATP binding"/>
    <property type="evidence" value="ECO:0007669"/>
    <property type="project" value="UniProtKB-KW"/>
</dbReference>
<name>A0A2M9CJA7_9MICO</name>
<keyword evidence="6 12" id="KW-0418">Kinase</keyword>
<keyword evidence="3" id="KW-0597">Phosphoprotein</keyword>
<reference evidence="12 13" key="1">
    <citation type="submission" date="2017-11" db="EMBL/GenBank/DDBJ databases">
        <title>Genomic Encyclopedia of Archaeal and Bacterial Type Strains, Phase II (KMG-II): From Individual Species to Whole Genera.</title>
        <authorList>
            <person name="Goeker M."/>
        </authorList>
    </citation>
    <scope>NUCLEOTIDE SEQUENCE [LARGE SCALE GENOMIC DNA]</scope>
    <source>
        <strain evidence="12 13">DSM 27393</strain>
    </source>
</reference>
<evidence type="ECO:0000256" key="1">
    <source>
        <dbReference type="ARBA" id="ARBA00000085"/>
    </source>
</evidence>
<dbReference type="GO" id="GO:0000155">
    <property type="term" value="F:phosphorelay sensor kinase activity"/>
    <property type="evidence" value="ECO:0007669"/>
    <property type="project" value="InterPro"/>
</dbReference>
<evidence type="ECO:0000256" key="2">
    <source>
        <dbReference type="ARBA" id="ARBA00012438"/>
    </source>
</evidence>
<evidence type="ECO:0000256" key="7">
    <source>
        <dbReference type="ARBA" id="ARBA00022840"/>
    </source>
</evidence>
<organism evidence="12 13">
    <name type="scientific">Diaminobutyricimonas aerilata</name>
    <dbReference type="NCBI Taxonomy" id="1162967"/>
    <lineage>
        <taxon>Bacteria</taxon>
        <taxon>Bacillati</taxon>
        <taxon>Actinomycetota</taxon>
        <taxon>Actinomycetes</taxon>
        <taxon>Micrococcales</taxon>
        <taxon>Microbacteriaceae</taxon>
        <taxon>Diaminobutyricimonas</taxon>
    </lineage>
</organism>
<feature type="transmembrane region" description="Helical" evidence="9">
    <location>
        <begin position="50"/>
        <end position="67"/>
    </location>
</feature>
<evidence type="ECO:0000259" key="10">
    <source>
        <dbReference type="Pfam" id="PF07730"/>
    </source>
</evidence>
<dbReference type="EC" id="2.7.13.3" evidence="2"/>
<dbReference type="PANTHER" id="PTHR24421">
    <property type="entry name" value="NITRATE/NITRITE SENSOR PROTEIN NARX-RELATED"/>
    <property type="match status" value="1"/>
</dbReference>
<dbReference type="InterPro" id="IPR036890">
    <property type="entry name" value="HATPase_C_sf"/>
</dbReference>
<dbReference type="RefSeq" id="WP_100364178.1">
    <property type="nucleotide sequence ID" value="NZ_PGFF01000001.1"/>
</dbReference>
<dbReference type="Gene3D" id="3.30.565.10">
    <property type="entry name" value="Histidine kinase-like ATPase, C-terminal domain"/>
    <property type="match status" value="1"/>
</dbReference>
<keyword evidence="5" id="KW-0547">Nucleotide-binding</keyword>
<dbReference type="GO" id="GO:0046983">
    <property type="term" value="F:protein dimerization activity"/>
    <property type="evidence" value="ECO:0007669"/>
    <property type="project" value="InterPro"/>
</dbReference>
<sequence>MSTTPTERRPLYPRLWAGVPRELGYLLPLLPIVIVSQVVLAVLFSLGIGLLPIVLGVFVLVGALYTARGAGTFELARLRLAGTPPIRRPSWSSSDDGGFWRRLTRPIIGGHYWLYLLHSVLVVPIVGSLVWSVTIAWLSIALGGTSYWIYSRWIPSERDWNFLDITVGFLFPGSDPSTEQRLADNVFFFIIGVIALVTLPFVTHALTRLQWAIARVMLAAFDSEALQRRVAEVSASRTAAVAAEGTALRRLERDIHDGPQQRLVRLQMDLAAAERQLEGDPDRARELIAEARRQSKDALDELRALSRGFAPPLLLDRGLVAALDSLASRSPLPTTFVDESPAGIDLPDEVQRAAYFVGSEALANAAKHAEASNAEIRVAVRSGEEPASGWLDVIVSDDGRGGASAVEGHGLAGLDERVRGVGGTLEVFSPAGGPTILSAHLPVGIPVAP</sequence>
<feature type="transmembrane region" description="Helical" evidence="9">
    <location>
        <begin position="112"/>
        <end position="140"/>
    </location>
</feature>
<keyword evidence="9" id="KW-0472">Membrane</keyword>
<evidence type="ECO:0000256" key="4">
    <source>
        <dbReference type="ARBA" id="ARBA00022679"/>
    </source>
</evidence>
<feature type="domain" description="Signal transduction histidine kinase subgroup 3 dimerisation and phosphoacceptor" evidence="10">
    <location>
        <begin position="249"/>
        <end position="312"/>
    </location>
</feature>
<accession>A0A2M9CJA7</accession>
<evidence type="ECO:0000256" key="9">
    <source>
        <dbReference type="SAM" id="Phobius"/>
    </source>
</evidence>
<dbReference type="AlphaFoldDB" id="A0A2M9CJA7"/>
<keyword evidence="7" id="KW-0067">ATP-binding</keyword>
<dbReference type="Proteomes" id="UP000228758">
    <property type="component" value="Unassembled WGS sequence"/>
</dbReference>